<dbReference type="EMBL" id="JACRUN010000004">
    <property type="protein sequence ID" value="MBC5834945.1"/>
    <property type="molecule type" value="Genomic_DNA"/>
</dbReference>
<dbReference type="InterPro" id="IPR024079">
    <property type="entry name" value="MetalloPept_cat_dom_sf"/>
</dbReference>
<dbReference type="Gene3D" id="2.60.120.200">
    <property type="match status" value="1"/>
</dbReference>
<evidence type="ECO:0000256" key="2">
    <source>
        <dbReference type="ARBA" id="ARBA00022670"/>
    </source>
</evidence>
<dbReference type="PANTHER" id="PTHR47466">
    <property type="match status" value="1"/>
</dbReference>
<evidence type="ECO:0000256" key="6">
    <source>
        <dbReference type="ARBA" id="ARBA00022833"/>
    </source>
</evidence>
<gene>
    <name evidence="11" type="ORF">H8R27_08600</name>
</gene>
<keyword evidence="5" id="KW-0378">Hydrolase</keyword>
<dbReference type="PANTHER" id="PTHR47466:SF1">
    <property type="entry name" value="METALLOPROTEASE MEP1 (AFU_ORTHOLOGUE AFUA_1G07730)-RELATED"/>
    <property type="match status" value="1"/>
</dbReference>
<dbReference type="Proteomes" id="UP000605990">
    <property type="component" value="Unassembled WGS sequence"/>
</dbReference>
<name>A0ABR7IYT4_9FLAO</name>
<sequence length="1410" mass="149973">MKKNLLFLFMFFITYSFSQENKKISSQEKNKIVRKDDAVKEFSNQLNKSRAFQPTGLIRCATTEHNKSLQKNKLAPSDEEFENWLAPKVAEIKNKRNQKALPSTIVIPVVIHIVHNGDAVGTGENISLAQALSQIRVFNEDFGKLAGTPGDGAGVDTSIQFCLAQVDPNGVATNGVVRHNLGIAALGSAQVEAAKASTIWDPTKYLNMWTFNFGGDLAGILGYAQFPTGSGLPGMPSGECFDDSGSGASTDGVVCAYTTWGSSSYAAGSYGAPYDKGRTMTHEVGHMFGLRHIWGDDACPASGGNVYTNEDFCADTPAAAAANFGCPAGTNSCAAIAGNDMIQNYMDYTDDTCMSIFTQDQKDRMLAVLMNSPRRDDLLVSTVCSAVVTPNIQFKRQDCDFRPVNSVLEGSACAGFTEFTIVLDIDKAPSANATVTFAVDGTSTANAADVQIMTPTVTFPAGSTADQNLVVRVLHDGVVEADENLVISFTVNANGGDALANANGNTFELTILNDDSAPILTQSYNLIDENFDDLSGWLVLDGDGDTRNWSSLTGLDGYGTAPNTFIGGIGYSEKRIGYFGGATSTANPNNYLISPQIVIPNATTTLSLSYIVGAYDNGGPTRNAGNFSVYFTTSIANEAAILAGTLIQSNLVLNEGTSQLITHNLMTTPNLMGQTGYLVFRHNNLSGTNIGLLLLDSVKIAVVKNTLVQTEINTPTRYDAVLNSSGNMYGYDDTTSSIIAGITNNTSTNYGCTSIEVDRSQTSVGAGSASFIDTNAANRIMPKTYYVTTASDTASGNYTVTLYCTAAEVTAWEAATGKSRTALQIIKVINNPISTINASNYTNYLIEEKPATIGAFGTGVTFTATFNTNMSGGYAIGPKTGIVCGDLTSTWNGTAWSNGVPGKVTAVTFAGNYNSTADLDACSVTVNTGVNVTFNAGHTLISGNAVTVSGTGTLTINNNAALRQINAVANSGNIIVRRNSTGMVKLDYTAWSSPVSGQQLQAFSPSTLPNRFYQYLFTGTTTPTAYQSVVATTNFQAGKGYMIRAADNWPLTSTVFNGQFSGVPTNGDVPQAIGIGYNLLGNPYASPISANLFLGANTSISTLYFWTHTAPAAGGVYPVNNYASYTTLGGTASAAGGATPNGTIQTGQGFFVRATAAGNANFSNAQRVNASVSTQFYRTSENIATTSEEEKHRIWLNLNDATNNYNQILVGYVNGATNGIDNGIDGEVLDKDNTMLYNLINDSEYVIQGKGLPFANTDEIALGLKATTAGTYTISLENVDGLFTSQNVYVKDNVTNTIHDIKQTPYAFTTSEGVFNDRFKVVFNNVVLVNPAFISEEGVVVFTQNEELKINASHEMAKVEVYDVLGRIIYNNKNVNDKVLNISSIANRNQALLVKITFTTGQSVTKKVIK</sequence>
<keyword evidence="12" id="KW-1185">Reference proteome</keyword>
<evidence type="ECO:0000259" key="9">
    <source>
        <dbReference type="Pfam" id="PF05572"/>
    </source>
</evidence>
<dbReference type="InterPro" id="IPR008754">
    <property type="entry name" value="Peptidase_M43"/>
</dbReference>
<dbReference type="Gene3D" id="3.40.390.10">
    <property type="entry name" value="Collagenase (Catalytic Domain)"/>
    <property type="match status" value="1"/>
</dbReference>
<dbReference type="InterPro" id="IPR011628">
    <property type="entry name" value="Cleaved_adhesin"/>
</dbReference>
<evidence type="ECO:0000256" key="7">
    <source>
        <dbReference type="ARBA" id="ARBA00023049"/>
    </source>
</evidence>
<comment type="similarity">
    <text evidence="1">Belongs to the peptidase M43B family.</text>
</comment>
<dbReference type="SUPFAM" id="SSF141072">
    <property type="entry name" value="CalX-like"/>
    <property type="match status" value="1"/>
</dbReference>
<evidence type="ECO:0000256" key="8">
    <source>
        <dbReference type="ARBA" id="ARBA00023157"/>
    </source>
</evidence>
<evidence type="ECO:0000259" key="10">
    <source>
        <dbReference type="Pfam" id="PF07675"/>
    </source>
</evidence>
<reference evidence="11 12" key="1">
    <citation type="submission" date="2020-08" db="EMBL/GenBank/DDBJ databases">
        <title>Description of novel Flavobacterium F-408 isolate.</title>
        <authorList>
            <person name="Saticioglu I.B."/>
            <person name="Duman M."/>
            <person name="Altun S."/>
        </authorList>
    </citation>
    <scope>NUCLEOTIDE SEQUENCE [LARGE SCALE GENOMIC DNA]</scope>
    <source>
        <strain evidence="11 12">F-408</strain>
    </source>
</reference>
<evidence type="ECO:0000256" key="4">
    <source>
        <dbReference type="ARBA" id="ARBA00022729"/>
    </source>
</evidence>
<evidence type="ECO:0000256" key="1">
    <source>
        <dbReference type="ARBA" id="ARBA00008721"/>
    </source>
</evidence>
<dbReference type="InterPro" id="IPR038081">
    <property type="entry name" value="CalX-like_sf"/>
</dbReference>
<evidence type="ECO:0000256" key="5">
    <source>
        <dbReference type="ARBA" id="ARBA00022801"/>
    </source>
</evidence>
<keyword evidence="8" id="KW-1015">Disulfide bond</keyword>
<dbReference type="Gene3D" id="2.60.40.2030">
    <property type="match status" value="1"/>
</dbReference>
<proteinExistence type="inferred from homology"/>
<dbReference type="Pfam" id="PF05572">
    <property type="entry name" value="Peptidase_M43"/>
    <property type="match status" value="1"/>
</dbReference>
<dbReference type="RefSeq" id="WP_166128256.1">
    <property type="nucleotide sequence ID" value="NZ_JAANOQ010000005.1"/>
</dbReference>
<feature type="domain" description="Cleaved adhesin" evidence="10">
    <location>
        <begin position="535"/>
        <end position="700"/>
    </location>
</feature>
<feature type="domain" description="Peptidase M43 pregnancy-associated plasma-A" evidence="9">
    <location>
        <begin position="198"/>
        <end position="369"/>
    </location>
</feature>
<keyword evidence="3" id="KW-0479">Metal-binding</keyword>
<dbReference type="CDD" id="cd04275">
    <property type="entry name" value="ZnMc_pappalysin_like"/>
    <property type="match status" value="1"/>
</dbReference>
<evidence type="ECO:0000313" key="12">
    <source>
        <dbReference type="Proteomes" id="UP000605990"/>
    </source>
</evidence>
<keyword evidence="4" id="KW-0732">Signal</keyword>
<evidence type="ECO:0000313" key="11">
    <source>
        <dbReference type="EMBL" id="MBC5834945.1"/>
    </source>
</evidence>
<organism evidence="11 12">
    <name type="scientific">Flavobacterium bernardetii</name>
    <dbReference type="NCBI Taxonomy" id="2813823"/>
    <lineage>
        <taxon>Bacteria</taxon>
        <taxon>Pseudomonadati</taxon>
        <taxon>Bacteroidota</taxon>
        <taxon>Flavobacteriia</taxon>
        <taxon>Flavobacteriales</taxon>
        <taxon>Flavobacteriaceae</taxon>
        <taxon>Flavobacterium</taxon>
    </lineage>
</organism>
<keyword evidence="7" id="KW-0482">Metalloprotease</keyword>
<protein>
    <submittedName>
        <fullName evidence="11">T9SS sorting signal type C domain-containing protein</fullName>
    </submittedName>
</protein>
<comment type="caution">
    <text evidence="11">The sequence shown here is derived from an EMBL/GenBank/DDBJ whole genome shotgun (WGS) entry which is preliminary data.</text>
</comment>
<evidence type="ECO:0000256" key="3">
    <source>
        <dbReference type="ARBA" id="ARBA00022723"/>
    </source>
</evidence>
<keyword evidence="6" id="KW-0862">Zinc</keyword>
<dbReference type="Pfam" id="PF07675">
    <property type="entry name" value="Cleaved_Adhesin"/>
    <property type="match status" value="1"/>
</dbReference>
<accession>A0ABR7IYT4</accession>
<dbReference type="NCBIfam" id="NF033708">
    <property type="entry name" value="T9SS_Cterm_ChiA"/>
    <property type="match status" value="1"/>
</dbReference>
<keyword evidence="2" id="KW-0645">Protease</keyword>
<dbReference type="SUPFAM" id="SSF55486">
    <property type="entry name" value="Metalloproteases ('zincins'), catalytic domain"/>
    <property type="match status" value="1"/>
</dbReference>